<evidence type="ECO:0000256" key="7">
    <source>
        <dbReference type="NCBIfam" id="TIGR00658"/>
    </source>
</evidence>
<dbReference type="AlphaFoldDB" id="D0LJ06"/>
<evidence type="ECO:0000259" key="8">
    <source>
        <dbReference type="Pfam" id="PF00185"/>
    </source>
</evidence>
<feature type="binding site" evidence="6">
    <location>
        <position position="105"/>
    </location>
    <ligand>
        <name>carbamoyl phosphate</name>
        <dbReference type="ChEBI" id="CHEBI:58228"/>
    </ligand>
</feature>
<dbReference type="PRINTS" id="PR00100">
    <property type="entry name" value="AOTCASE"/>
</dbReference>
<dbReference type="Proteomes" id="UP000001880">
    <property type="component" value="Chromosome"/>
</dbReference>
<dbReference type="RefSeq" id="WP_012825662.1">
    <property type="nucleotide sequence ID" value="NC_013440.1"/>
</dbReference>
<dbReference type="OrthoDB" id="9802587at2"/>
<comment type="subcellular location">
    <subcellularLocation>
        <location evidence="6">Cytoplasm</location>
    </subcellularLocation>
</comment>
<dbReference type="Pfam" id="PF00185">
    <property type="entry name" value="OTCace"/>
    <property type="match status" value="1"/>
</dbReference>
<dbReference type="PROSITE" id="PS00097">
    <property type="entry name" value="CARBAMOYLTRANSFERASE"/>
    <property type="match status" value="1"/>
</dbReference>
<dbReference type="Gene3D" id="3.40.50.1370">
    <property type="entry name" value="Aspartate/ornithine carbamoyltransferase"/>
    <property type="match status" value="2"/>
</dbReference>
<feature type="binding site" evidence="6">
    <location>
        <begin position="54"/>
        <end position="57"/>
    </location>
    <ligand>
        <name>carbamoyl phosphate</name>
        <dbReference type="ChEBI" id="CHEBI:58228"/>
    </ligand>
</feature>
<dbReference type="NCBIfam" id="NF001986">
    <property type="entry name" value="PRK00779.1"/>
    <property type="match status" value="1"/>
</dbReference>
<dbReference type="EC" id="2.1.3.3" evidence="3 7"/>
<dbReference type="InterPro" id="IPR006132">
    <property type="entry name" value="Asp/Orn_carbamoyltranf_P-bd"/>
</dbReference>
<feature type="binding site" evidence="6">
    <location>
        <position position="228"/>
    </location>
    <ligand>
        <name>L-ornithine</name>
        <dbReference type="ChEBI" id="CHEBI:46911"/>
    </ligand>
</feature>
<dbReference type="eggNOG" id="COG0078">
    <property type="taxonomic scope" value="Bacteria"/>
</dbReference>
<accession>D0LJ06</accession>
<dbReference type="NCBIfam" id="TIGR00658">
    <property type="entry name" value="orni_carb_tr"/>
    <property type="match status" value="1"/>
</dbReference>
<feature type="binding site" evidence="6">
    <location>
        <position position="296"/>
    </location>
    <ligand>
        <name>carbamoyl phosphate</name>
        <dbReference type="ChEBI" id="CHEBI:58228"/>
    </ligand>
</feature>
<feature type="binding site" evidence="6">
    <location>
        <begin position="132"/>
        <end position="135"/>
    </location>
    <ligand>
        <name>carbamoyl phosphate</name>
        <dbReference type="ChEBI" id="CHEBI:58228"/>
    </ligand>
</feature>
<dbReference type="STRING" id="502025.Hoch_0394"/>
<keyword evidence="6" id="KW-0963">Cytoplasm</keyword>
<dbReference type="PANTHER" id="PTHR45753:SF3">
    <property type="entry name" value="ORNITHINE TRANSCARBAMYLASE, MITOCHONDRIAL"/>
    <property type="match status" value="1"/>
</dbReference>
<gene>
    <name evidence="10" type="ordered locus">Hoch_0394</name>
</gene>
<name>D0LJ06_HALO1</name>
<feature type="binding site" evidence="6">
    <location>
        <begin position="232"/>
        <end position="233"/>
    </location>
    <ligand>
        <name>L-ornithine</name>
        <dbReference type="ChEBI" id="CHEBI:46911"/>
    </ligand>
</feature>
<dbReference type="PANTHER" id="PTHR45753">
    <property type="entry name" value="ORNITHINE CARBAMOYLTRANSFERASE, MITOCHONDRIAL"/>
    <property type="match status" value="1"/>
</dbReference>
<dbReference type="InterPro" id="IPR006131">
    <property type="entry name" value="Asp_carbamoyltransf_Asp/Orn-bd"/>
</dbReference>
<dbReference type="KEGG" id="hoh:Hoch_0394"/>
<feature type="binding site" evidence="6">
    <location>
        <begin position="268"/>
        <end position="269"/>
    </location>
    <ligand>
        <name>carbamoyl phosphate</name>
        <dbReference type="ChEBI" id="CHEBI:58228"/>
    </ligand>
</feature>
<dbReference type="Pfam" id="PF02729">
    <property type="entry name" value="OTCace_N"/>
    <property type="match status" value="1"/>
</dbReference>
<reference evidence="10 11" key="1">
    <citation type="journal article" date="2010" name="Stand. Genomic Sci.">
        <title>Complete genome sequence of Haliangium ochraceum type strain (SMP-2).</title>
        <authorList>
            <consortium name="US DOE Joint Genome Institute (JGI-PGF)"/>
            <person name="Ivanova N."/>
            <person name="Daum C."/>
            <person name="Lang E."/>
            <person name="Abt B."/>
            <person name="Kopitz M."/>
            <person name="Saunders E."/>
            <person name="Lapidus A."/>
            <person name="Lucas S."/>
            <person name="Glavina Del Rio T."/>
            <person name="Nolan M."/>
            <person name="Tice H."/>
            <person name="Copeland A."/>
            <person name="Cheng J.F."/>
            <person name="Chen F."/>
            <person name="Bruce D."/>
            <person name="Goodwin L."/>
            <person name="Pitluck S."/>
            <person name="Mavromatis K."/>
            <person name="Pati A."/>
            <person name="Mikhailova N."/>
            <person name="Chen A."/>
            <person name="Palaniappan K."/>
            <person name="Land M."/>
            <person name="Hauser L."/>
            <person name="Chang Y.J."/>
            <person name="Jeffries C.D."/>
            <person name="Detter J.C."/>
            <person name="Brettin T."/>
            <person name="Rohde M."/>
            <person name="Goker M."/>
            <person name="Bristow J."/>
            <person name="Markowitz V."/>
            <person name="Eisen J.A."/>
            <person name="Hugenholtz P."/>
            <person name="Kyrpides N.C."/>
            <person name="Klenk H.P."/>
        </authorList>
    </citation>
    <scope>NUCLEOTIDE SEQUENCE [LARGE SCALE GENOMIC DNA]</scope>
    <source>
        <strain evidence="11">DSM 14365 / CIP 107738 / JCM 11303 / AJ 13395 / SMP-2</strain>
    </source>
</reference>
<dbReference type="GO" id="GO:0016597">
    <property type="term" value="F:amino acid binding"/>
    <property type="evidence" value="ECO:0007669"/>
    <property type="project" value="InterPro"/>
</dbReference>
<feature type="binding site" evidence="6">
    <location>
        <position position="81"/>
    </location>
    <ligand>
        <name>carbamoyl phosphate</name>
        <dbReference type="ChEBI" id="CHEBI:58228"/>
    </ligand>
</feature>
<proteinExistence type="inferred from homology"/>
<comment type="pathway">
    <text evidence="1">Amino-acid biosynthesis; L-arginine biosynthesis; L-arginine from L-ornithine and carbamoyl phosphate: step 1/3.</text>
</comment>
<evidence type="ECO:0000259" key="9">
    <source>
        <dbReference type="Pfam" id="PF02729"/>
    </source>
</evidence>
<evidence type="ECO:0000256" key="5">
    <source>
        <dbReference type="ARBA" id="ARBA00048772"/>
    </source>
</evidence>
<dbReference type="GO" id="GO:0004585">
    <property type="term" value="F:ornithine carbamoyltransferase activity"/>
    <property type="evidence" value="ECO:0007669"/>
    <property type="project" value="UniProtKB-UniRule"/>
</dbReference>
<sequence>MSAKTDFLNLSDLGGKRLRELVDRALVLADLRSRREMVSTLRGRVLGMIFEKASTRTRVSFEVATYELGGHAVDLLPNASQMARGEPIRDTARVLGGYCHGLVLRTHAHSRALELAKWAPVPVINGLTDLHHPCQVGADLCAVKERRGSIDGLRYAWIGDGNNMAHSWIEAAGLLGLDLILACPANFAPDREIVAQAEERIAKLGRGGIAITTQPREAAAKADVLSTDVWISMGDEADSEARRTAFAGYCIDGGLLGEAAQDAMVLHCLPAHRGEEISEEVLEGPQSAVWRQAEMRLHFQKALLEALVGVPS</sequence>
<dbReference type="InterPro" id="IPR024904">
    <property type="entry name" value="OTCase_ArgI"/>
</dbReference>
<dbReference type="HOGENOM" id="CLU_043846_3_2_7"/>
<comment type="catalytic activity">
    <reaction evidence="5 6">
        <text>carbamoyl phosphate + L-ornithine = L-citrulline + phosphate + H(+)</text>
        <dbReference type="Rhea" id="RHEA:19513"/>
        <dbReference type="ChEBI" id="CHEBI:15378"/>
        <dbReference type="ChEBI" id="CHEBI:43474"/>
        <dbReference type="ChEBI" id="CHEBI:46911"/>
        <dbReference type="ChEBI" id="CHEBI:57743"/>
        <dbReference type="ChEBI" id="CHEBI:58228"/>
        <dbReference type="EC" id="2.1.3.3"/>
    </reaction>
</comment>
<dbReference type="FunFam" id="3.40.50.1370:FF:000008">
    <property type="entry name" value="Ornithine carbamoyltransferase"/>
    <property type="match status" value="1"/>
</dbReference>
<dbReference type="GO" id="GO:0005737">
    <property type="term" value="C:cytoplasm"/>
    <property type="evidence" value="ECO:0007669"/>
    <property type="project" value="UniProtKB-SubCell"/>
</dbReference>
<comment type="similarity">
    <text evidence="2 6">Belongs to the aspartate/ornithine carbamoyltransferase superfamily. OTCase family.</text>
</comment>
<feature type="binding site" evidence="6">
    <location>
        <position position="163"/>
    </location>
    <ligand>
        <name>L-ornithine</name>
        <dbReference type="ChEBI" id="CHEBI:46911"/>
    </ligand>
</feature>
<evidence type="ECO:0000256" key="4">
    <source>
        <dbReference type="ARBA" id="ARBA00022679"/>
    </source>
</evidence>
<dbReference type="PRINTS" id="PR00102">
    <property type="entry name" value="OTCASE"/>
</dbReference>
<evidence type="ECO:0000313" key="11">
    <source>
        <dbReference type="Proteomes" id="UP000001880"/>
    </source>
</evidence>
<feature type="domain" description="Aspartate/ornithine carbamoyltransferase Asp/Orn-binding" evidence="8">
    <location>
        <begin position="151"/>
        <end position="306"/>
    </location>
</feature>
<dbReference type="EMBL" id="CP001804">
    <property type="protein sequence ID" value="ACY13035.1"/>
    <property type="molecule type" value="Genomic_DNA"/>
</dbReference>
<keyword evidence="11" id="KW-1185">Reference proteome</keyword>
<evidence type="ECO:0000256" key="1">
    <source>
        <dbReference type="ARBA" id="ARBA00004975"/>
    </source>
</evidence>
<dbReference type="GO" id="GO:0042450">
    <property type="term" value="P:L-arginine biosynthetic process via ornithine"/>
    <property type="evidence" value="ECO:0007669"/>
    <property type="project" value="UniProtKB-UniRule"/>
</dbReference>
<dbReference type="InterPro" id="IPR036901">
    <property type="entry name" value="Asp/Orn_carbamoylTrfase_sf"/>
</dbReference>
<dbReference type="InterPro" id="IPR006130">
    <property type="entry name" value="Asp/Orn_carbamoylTrfase"/>
</dbReference>
<dbReference type="HAMAP" id="MF_01109">
    <property type="entry name" value="OTCase"/>
    <property type="match status" value="1"/>
</dbReference>
<dbReference type="GO" id="GO:0019240">
    <property type="term" value="P:citrulline biosynthetic process"/>
    <property type="evidence" value="ECO:0007669"/>
    <property type="project" value="TreeGrafter"/>
</dbReference>
<evidence type="ECO:0000256" key="2">
    <source>
        <dbReference type="ARBA" id="ARBA00007805"/>
    </source>
</evidence>
<protein>
    <recommendedName>
        <fullName evidence="3 7">Ornithine carbamoyltransferase</fullName>
        <ecNumber evidence="3 7">2.1.3.3</ecNumber>
    </recommendedName>
</protein>
<keyword evidence="4 6" id="KW-0808">Transferase</keyword>
<dbReference type="SUPFAM" id="SSF53671">
    <property type="entry name" value="Aspartate/ornithine carbamoyltransferase"/>
    <property type="match status" value="1"/>
</dbReference>
<dbReference type="InterPro" id="IPR002292">
    <property type="entry name" value="Orn/put_carbamltrans"/>
</dbReference>
<evidence type="ECO:0000256" key="3">
    <source>
        <dbReference type="ARBA" id="ARBA00013007"/>
    </source>
</evidence>
<evidence type="ECO:0000256" key="6">
    <source>
        <dbReference type="HAMAP-Rule" id="MF_01109"/>
    </source>
</evidence>
<organism evidence="10 11">
    <name type="scientific">Haliangium ochraceum (strain DSM 14365 / JCM 11303 / SMP-2)</name>
    <dbReference type="NCBI Taxonomy" id="502025"/>
    <lineage>
        <taxon>Bacteria</taxon>
        <taxon>Pseudomonadati</taxon>
        <taxon>Myxococcota</taxon>
        <taxon>Polyangia</taxon>
        <taxon>Haliangiales</taxon>
        <taxon>Kofleriaceae</taxon>
        <taxon>Haliangium</taxon>
    </lineage>
</organism>
<evidence type="ECO:0000313" key="10">
    <source>
        <dbReference type="EMBL" id="ACY13035.1"/>
    </source>
</evidence>
<feature type="domain" description="Aspartate/ornithine carbamoyltransferase carbamoyl-P binding" evidence="9">
    <location>
        <begin position="6"/>
        <end position="145"/>
    </location>
</feature>